<dbReference type="Proteomes" id="UP000178735">
    <property type="component" value="Unassembled WGS sequence"/>
</dbReference>
<comment type="caution">
    <text evidence="1">The sequence shown here is derived from an EMBL/GenBank/DDBJ whole genome shotgun (WGS) entry which is preliminary data.</text>
</comment>
<dbReference type="EMBL" id="MGFH01000224">
    <property type="protein sequence ID" value="OGM01799.1"/>
    <property type="molecule type" value="Genomic_DNA"/>
</dbReference>
<gene>
    <name evidence="1" type="ORF">A2008_05990</name>
</gene>
<name>A0A1F7WHB9_9BACT</name>
<organism evidence="1 2">
    <name type="scientific">Candidatus Wallbacteria bacterium GWC2_49_35</name>
    <dbReference type="NCBI Taxonomy" id="1817813"/>
    <lineage>
        <taxon>Bacteria</taxon>
        <taxon>Candidatus Walliibacteriota</taxon>
    </lineage>
</organism>
<sequence>MILNINNIPQPANTPLTDTAATTKKPVELHNIFSAEVLHNTRQAFEKMHNLKIIGAGDFEKVNTIIDKIVTDKITNAPAQPPAALENRA</sequence>
<reference evidence="1 2" key="1">
    <citation type="journal article" date="2016" name="Nat. Commun.">
        <title>Thousands of microbial genomes shed light on interconnected biogeochemical processes in an aquifer system.</title>
        <authorList>
            <person name="Anantharaman K."/>
            <person name="Brown C.T."/>
            <person name="Hug L.A."/>
            <person name="Sharon I."/>
            <person name="Castelle C.J."/>
            <person name="Probst A.J."/>
            <person name="Thomas B.C."/>
            <person name="Singh A."/>
            <person name="Wilkins M.J."/>
            <person name="Karaoz U."/>
            <person name="Brodie E.L."/>
            <person name="Williams K.H."/>
            <person name="Hubbard S.S."/>
            <person name="Banfield J.F."/>
        </authorList>
    </citation>
    <scope>NUCLEOTIDE SEQUENCE [LARGE SCALE GENOMIC DNA]</scope>
</reference>
<evidence type="ECO:0000313" key="1">
    <source>
        <dbReference type="EMBL" id="OGM01799.1"/>
    </source>
</evidence>
<accession>A0A1F7WHB9</accession>
<proteinExistence type="predicted"/>
<protein>
    <submittedName>
        <fullName evidence="1">Uncharacterized protein</fullName>
    </submittedName>
</protein>
<evidence type="ECO:0000313" key="2">
    <source>
        <dbReference type="Proteomes" id="UP000178735"/>
    </source>
</evidence>
<dbReference type="AlphaFoldDB" id="A0A1F7WHB9"/>